<gene>
    <name evidence="1" type="ORF">Pcinc_043349</name>
</gene>
<feature type="non-terminal residue" evidence="1">
    <location>
        <position position="39"/>
    </location>
</feature>
<accession>A0AAE1EG66</accession>
<dbReference type="Gene3D" id="3.40.50.300">
    <property type="entry name" value="P-loop containing nucleotide triphosphate hydrolases"/>
    <property type="match status" value="1"/>
</dbReference>
<evidence type="ECO:0000313" key="2">
    <source>
        <dbReference type="Proteomes" id="UP001286313"/>
    </source>
</evidence>
<name>A0AAE1EG66_PETCI</name>
<proteinExistence type="predicted"/>
<evidence type="ECO:0008006" key="3">
    <source>
        <dbReference type="Google" id="ProtNLM"/>
    </source>
</evidence>
<comment type="caution">
    <text evidence="1">The sequence shown here is derived from an EMBL/GenBank/DDBJ whole genome shotgun (WGS) entry which is preliminary data.</text>
</comment>
<organism evidence="1 2">
    <name type="scientific">Petrolisthes cinctipes</name>
    <name type="common">Flat porcelain crab</name>
    <dbReference type="NCBI Taxonomy" id="88211"/>
    <lineage>
        <taxon>Eukaryota</taxon>
        <taxon>Metazoa</taxon>
        <taxon>Ecdysozoa</taxon>
        <taxon>Arthropoda</taxon>
        <taxon>Crustacea</taxon>
        <taxon>Multicrustacea</taxon>
        <taxon>Malacostraca</taxon>
        <taxon>Eumalacostraca</taxon>
        <taxon>Eucarida</taxon>
        <taxon>Decapoda</taxon>
        <taxon>Pleocyemata</taxon>
        <taxon>Anomura</taxon>
        <taxon>Galatheoidea</taxon>
        <taxon>Porcellanidae</taxon>
        <taxon>Petrolisthes</taxon>
    </lineage>
</organism>
<dbReference type="InterPro" id="IPR027417">
    <property type="entry name" value="P-loop_NTPase"/>
</dbReference>
<sequence length="39" mass="4359">MGCTMSAEERAAQARSRQIEKNLKVDGDEAKKIIKLLLL</sequence>
<keyword evidence="2" id="KW-1185">Reference proteome</keyword>
<dbReference type="EMBL" id="JAWQEG010008637">
    <property type="protein sequence ID" value="KAK3849913.1"/>
    <property type="molecule type" value="Genomic_DNA"/>
</dbReference>
<dbReference type="AlphaFoldDB" id="A0AAE1EG66"/>
<dbReference type="Proteomes" id="UP001286313">
    <property type="component" value="Unassembled WGS sequence"/>
</dbReference>
<evidence type="ECO:0000313" key="1">
    <source>
        <dbReference type="EMBL" id="KAK3849913.1"/>
    </source>
</evidence>
<protein>
    <recommendedName>
        <fullName evidence="3">Guanine nucleotide-binding protein G(O) subunit alpha</fullName>
    </recommendedName>
</protein>
<reference evidence="1" key="1">
    <citation type="submission" date="2023-10" db="EMBL/GenBank/DDBJ databases">
        <title>Genome assemblies of two species of porcelain crab, Petrolisthes cinctipes and Petrolisthes manimaculis (Anomura: Porcellanidae).</title>
        <authorList>
            <person name="Angst P."/>
        </authorList>
    </citation>
    <scope>NUCLEOTIDE SEQUENCE</scope>
    <source>
        <strain evidence="1">PB745_01</strain>
        <tissue evidence="1">Gill</tissue>
    </source>
</reference>